<dbReference type="PRINTS" id="PR00035">
    <property type="entry name" value="HTHGNTR"/>
</dbReference>
<feature type="domain" description="HTH gntR-type" evidence="4">
    <location>
        <begin position="8"/>
        <end position="76"/>
    </location>
</feature>
<reference evidence="5 6" key="1">
    <citation type="submission" date="2020-04" db="EMBL/GenBank/DDBJ databases">
        <authorList>
            <person name="De Canck E."/>
        </authorList>
    </citation>
    <scope>NUCLEOTIDE SEQUENCE [LARGE SCALE GENOMIC DNA]</scope>
    <source>
        <strain evidence="5 6">LMG 26858</strain>
    </source>
</reference>
<dbReference type="AlphaFoldDB" id="A0A6S7DGP2"/>
<dbReference type="SMART" id="SM00345">
    <property type="entry name" value="HTH_GNTR"/>
    <property type="match status" value="1"/>
</dbReference>
<accession>A0A6S7DGP2</accession>
<dbReference type="InterPro" id="IPR036388">
    <property type="entry name" value="WH-like_DNA-bd_sf"/>
</dbReference>
<dbReference type="PANTHER" id="PTHR44846">
    <property type="entry name" value="MANNOSYL-D-GLYCERATE TRANSPORT/METABOLISM SYSTEM REPRESSOR MNGR-RELATED"/>
    <property type="match status" value="1"/>
</dbReference>
<keyword evidence="2" id="KW-0238">DNA-binding</keyword>
<dbReference type="InterPro" id="IPR000524">
    <property type="entry name" value="Tscrpt_reg_HTH_GntR"/>
</dbReference>
<dbReference type="Pfam" id="PF07702">
    <property type="entry name" value="UTRA"/>
    <property type="match status" value="1"/>
</dbReference>
<dbReference type="GO" id="GO:0045892">
    <property type="term" value="P:negative regulation of DNA-templated transcription"/>
    <property type="evidence" value="ECO:0007669"/>
    <property type="project" value="TreeGrafter"/>
</dbReference>
<proteinExistence type="predicted"/>
<keyword evidence="3" id="KW-0804">Transcription</keyword>
<name>A0A6S7DGP2_9BURK</name>
<dbReference type="InterPro" id="IPR050679">
    <property type="entry name" value="Bact_HTH_transcr_reg"/>
</dbReference>
<evidence type="ECO:0000313" key="5">
    <source>
        <dbReference type="EMBL" id="CAB3890689.1"/>
    </source>
</evidence>
<dbReference type="InterPro" id="IPR011663">
    <property type="entry name" value="UTRA"/>
</dbReference>
<dbReference type="SMART" id="SM00866">
    <property type="entry name" value="UTRA"/>
    <property type="match status" value="1"/>
</dbReference>
<dbReference type="Proteomes" id="UP000494117">
    <property type="component" value="Unassembled WGS sequence"/>
</dbReference>
<protein>
    <submittedName>
        <fullName evidence="5">HTH-type transcriptional repressor NagR</fullName>
    </submittedName>
</protein>
<dbReference type="RefSeq" id="WP_175208506.1">
    <property type="nucleotide sequence ID" value="NZ_CADILG010000029.1"/>
</dbReference>
<evidence type="ECO:0000256" key="2">
    <source>
        <dbReference type="ARBA" id="ARBA00023125"/>
    </source>
</evidence>
<dbReference type="SUPFAM" id="SSF46785">
    <property type="entry name" value="Winged helix' DNA-binding domain"/>
    <property type="match status" value="1"/>
</dbReference>
<dbReference type="EMBL" id="CADILG010000029">
    <property type="protein sequence ID" value="CAB3890689.1"/>
    <property type="molecule type" value="Genomic_DNA"/>
</dbReference>
<dbReference type="InterPro" id="IPR036390">
    <property type="entry name" value="WH_DNA-bd_sf"/>
</dbReference>
<dbReference type="Gene3D" id="3.40.1410.10">
    <property type="entry name" value="Chorismate lyase-like"/>
    <property type="match status" value="1"/>
</dbReference>
<dbReference type="InterPro" id="IPR028978">
    <property type="entry name" value="Chorismate_lyase_/UTRA_dom_sf"/>
</dbReference>
<dbReference type="Gene3D" id="1.10.10.10">
    <property type="entry name" value="Winged helix-like DNA-binding domain superfamily/Winged helix DNA-binding domain"/>
    <property type="match status" value="1"/>
</dbReference>
<dbReference type="GO" id="GO:0003700">
    <property type="term" value="F:DNA-binding transcription factor activity"/>
    <property type="evidence" value="ECO:0007669"/>
    <property type="project" value="InterPro"/>
</dbReference>
<evidence type="ECO:0000313" key="6">
    <source>
        <dbReference type="Proteomes" id="UP000494117"/>
    </source>
</evidence>
<dbReference type="Pfam" id="PF00392">
    <property type="entry name" value="GntR"/>
    <property type="match status" value="1"/>
</dbReference>
<dbReference type="CDD" id="cd07377">
    <property type="entry name" value="WHTH_GntR"/>
    <property type="match status" value="1"/>
</dbReference>
<dbReference type="PROSITE" id="PS50949">
    <property type="entry name" value="HTH_GNTR"/>
    <property type="match status" value="1"/>
</dbReference>
<keyword evidence="6" id="KW-1185">Reference proteome</keyword>
<dbReference type="GO" id="GO:0003677">
    <property type="term" value="F:DNA binding"/>
    <property type="evidence" value="ECO:0007669"/>
    <property type="project" value="UniProtKB-KW"/>
</dbReference>
<evidence type="ECO:0000256" key="1">
    <source>
        <dbReference type="ARBA" id="ARBA00023015"/>
    </source>
</evidence>
<evidence type="ECO:0000259" key="4">
    <source>
        <dbReference type="PROSITE" id="PS50949"/>
    </source>
</evidence>
<dbReference type="PANTHER" id="PTHR44846:SF1">
    <property type="entry name" value="MANNOSYL-D-GLYCERATE TRANSPORT_METABOLISM SYSTEM REPRESSOR MNGR-RELATED"/>
    <property type="match status" value="1"/>
</dbReference>
<gene>
    <name evidence="5" type="primary">nagR_2</name>
    <name evidence="5" type="ORF">LMG26858_03713</name>
</gene>
<evidence type="ECO:0000256" key="3">
    <source>
        <dbReference type="ARBA" id="ARBA00023163"/>
    </source>
</evidence>
<organism evidence="5 6">
    <name type="scientific">Achromobacter anxifer</name>
    <dbReference type="NCBI Taxonomy" id="1287737"/>
    <lineage>
        <taxon>Bacteria</taxon>
        <taxon>Pseudomonadati</taxon>
        <taxon>Pseudomonadota</taxon>
        <taxon>Betaproteobacteria</taxon>
        <taxon>Burkholderiales</taxon>
        <taxon>Alcaligenaceae</taxon>
        <taxon>Achromobacter</taxon>
    </lineage>
</organism>
<dbReference type="SUPFAM" id="SSF64288">
    <property type="entry name" value="Chorismate lyase-like"/>
    <property type="match status" value="1"/>
</dbReference>
<sequence>MQNESDYAPLYARVETALAAEITAGSLSPGSQLPTEDQLIQRFAVSRTTVRKAVENLVARGLVEIRRGKGTFVTEPKLTQALTGLSGFVEDMKALGRRATARLLDKRPVPATEDVARQLGVARGAMVYRIERVRLADGVALSFDETYLPLDIGEKVASNDLEAEPIFDLLELRYDLPLIEAEYQLEAVTADERVALALGIAAGSPIFLIERTSYTEGQRPVDYEKLYYRGDLIRFSTRLSRLPRKRA</sequence>
<keyword evidence="1" id="KW-0805">Transcription regulation</keyword>